<evidence type="ECO:0000313" key="1">
    <source>
        <dbReference type="EMBL" id="ABV12543.1"/>
    </source>
</evidence>
<dbReference type="HOGENOM" id="CLU_2877680_0_0_6"/>
<dbReference type="AlphaFoldDB" id="A8AGD0"/>
<dbReference type="KEGG" id="cko:CKO_01407"/>
<evidence type="ECO:0000313" key="2">
    <source>
        <dbReference type="Proteomes" id="UP000008148"/>
    </source>
</evidence>
<reference evidence="1 2" key="1">
    <citation type="submission" date="2007-08" db="EMBL/GenBank/DDBJ databases">
        <authorList>
            <consortium name="The Citrobacter koseri Genome Sequencing Project"/>
            <person name="McClelland M."/>
            <person name="Sanderson E.K."/>
            <person name="Porwollik S."/>
            <person name="Spieth J."/>
            <person name="Clifton W.S."/>
            <person name="Latreille P."/>
            <person name="Courtney L."/>
            <person name="Wang C."/>
            <person name="Pepin K."/>
            <person name="Bhonagiri V."/>
            <person name="Nash W."/>
            <person name="Johnson M."/>
            <person name="Thiruvilangam P."/>
            <person name="Wilson R."/>
        </authorList>
    </citation>
    <scope>NUCLEOTIDE SEQUENCE [LARGE SCALE GENOMIC DNA]</scope>
    <source>
        <strain evidence="2">ATCC BAA-895 / CDC 4225-83 / SGSC4696</strain>
    </source>
</reference>
<keyword evidence="2" id="KW-1185">Reference proteome</keyword>
<dbReference type="EMBL" id="CP000822">
    <property type="protein sequence ID" value="ABV12543.1"/>
    <property type="molecule type" value="Genomic_DNA"/>
</dbReference>
<sequence length="63" mass="7192">MPEKYNPQRLATVLYSHYRTIASWPQLRSCIRRNCGNPNTLSFTMIIDLTPPENSGLVGIEKV</sequence>
<protein>
    <submittedName>
        <fullName evidence="1">Uncharacterized protein</fullName>
    </submittedName>
</protein>
<dbReference type="STRING" id="290338.CKO_01407"/>
<dbReference type="Proteomes" id="UP000008148">
    <property type="component" value="Chromosome"/>
</dbReference>
<gene>
    <name evidence="1" type="ordered locus">CKO_01407</name>
</gene>
<name>A8AGD0_CITK8</name>
<accession>A8AGD0</accession>
<organism evidence="1 2">
    <name type="scientific">Citrobacter koseri (strain ATCC BAA-895 / CDC 4225-83 / SGSC4696)</name>
    <dbReference type="NCBI Taxonomy" id="290338"/>
    <lineage>
        <taxon>Bacteria</taxon>
        <taxon>Pseudomonadati</taxon>
        <taxon>Pseudomonadota</taxon>
        <taxon>Gammaproteobacteria</taxon>
        <taxon>Enterobacterales</taxon>
        <taxon>Enterobacteriaceae</taxon>
        <taxon>Citrobacter</taxon>
    </lineage>
</organism>
<proteinExistence type="predicted"/>